<evidence type="ECO:0000313" key="1">
    <source>
        <dbReference type="EMBL" id="KLO18500.1"/>
    </source>
</evidence>
<dbReference type="EMBL" id="KQ085894">
    <property type="protein sequence ID" value="KLO18500.1"/>
    <property type="molecule type" value="Genomic_DNA"/>
</dbReference>
<reference evidence="1 2" key="1">
    <citation type="submission" date="2015-04" db="EMBL/GenBank/DDBJ databases">
        <title>Complete genome sequence of Schizopora paradoxa KUC8140, a cosmopolitan wood degrader in East Asia.</title>
        <authorList>
            <consortium name="DOE Joint Genome Institute"/>
            <person name="Min B."/>
            <person name="Park H."/>
            <person name="Jang Y."/>
            <person name="Kim J.-J."/>
            <person name="Kim K.H."/>
            <person name="Pangilinan J."/>
            <person name="Lipzen A."/>
            <person name="Riley R."/>
            <person name="Grigoriev I.V."/>
            <person name="Spatafora J.W."/>
            <person name="Choi I.-G."/>
        </authorList>
    </citation>
    <scope>NUCLEOTIDE SEQUENCE [LARGE SCALE GENOMIC DNA]</scope>
    <source>
        <strain evidence="1 2">KUC8140</strain>
    </source>
</reference>
<dbReference type="Proteomes" id="UP000053477">
    <property type="component" value="Unassembled WGS sequence"/>
</dbReference>
<organism evidence="1 2">
    <name type="scientific">Schizopora paradoxa</name>
    <dbReference type="NCBI Taxonomy" id="27342"/>
    <lineage>
        <taxon>Eukaryota</taxon>
        <taxon>Fungi</taxon>
        <taxon>Dikarya</taxon>
        <taxon>Basidiomycota</taxon>
        <taxon>Agaricomycotina</taxon>
        <taxon>Agaricomycetes</taxon>
        <taxon>Hymenochaetales</taxon>
        <taxon>Schizoporaceae</taxon>
        <taxon>Schizopora</taxon>
    </lineage>
</organism>
<dbReference type="InterPro" id="IPR036047">
    <property type="entry name" value="F-box-like_dom_sf"/>
</dbReference>
<evidence type="ECO:0000313" key="2">
    <source>
        <dbReference type="Proteomes" id="UP000053477"/>
    </source>
</evidence>
<dbReference type="InParanoid" id="A0A0H2S2G3"/>
<accession>A0A0H2S2G3</accession>
<dbReference type="AlphaFoldDB" id="A0A0H2S2G3"/>
<name>A0A0H2S2G3_9AGAM</name>
<sequence length="468" mass="53038">MTSPRPKVCPDAATFAEDLFELVETRDGSEYVLVEELQKEKEILNAFDYVGISQESAMTKKDVVSRSKSLRNTFETAVATSQGVIRCLEQELEDACDLEERIMSMCGLASLPTELLGRIFHFAIEINRGSILAINISHVCRLFREVTIHTPSLWSTIDVVYSEYESTPSLAILNACLERSKNSPLYIHIKFGEADDSSSRNVRSKKCLSALIQHSFRWSSFELELEVVDSQTYLQLLQDFVNINTPNLLELKIDSVTPWMYGESEQKSLASTWNAPKLQRFHVVNQYPFPSDQSVDLANIKEAHIRFDYGGVWDQDCFLGSLSRLSSLSELNLEIGDTVPFYLEEGIPPVSLNTVQIYRVGLYHIDGFDDLLSLRVLGALRCPSARHLSLIIYKCCNSIIVPTLRQRHFSTSSGLCPKPSPTVIVDIFRFRNIPSAPRLWKSLEDLAILESVSKERRTLAAFFHWTPH</sequence>
<dbReference type="STRING" id="27342.A0A0H2S2G3"/>
<protein>
    <submittedName>
        <fullName evidence="1">Uncharacterized protein</fullName>
    </submittedName>
</protein>
<dbReference type="SUPFAM" id="SSF81383">
    <property type="entry name" value="F-box domain"/>
    <property type="match status" value="1"/>
</dbReference>
<keyword evidence="2" id="KW-1185">Reference proteome</keyword>
<gene>
    <name evidence="1" type="ORF">SCHPADRAFT_120135</name>
</gene>
<dbReference type="Gene3D" id="1.20.1280.50">
    <property type="match status" value="1"/>
</dbReference>
<dbReference type="OrthoDB" id="2269034at2759"/>
<proteinExistence type="predicted"/>